<keyword evidence="6 11" id="KW-0573">Peptidoglycan synthesis</keyword>
<evidence type="ECO:0000256" key="11">
    <source>
        <dbReference type="HAMAP-Rule" id="MF_00364"/>
    </source>
</evidence>
<keyword evidence="5 11" id="KW-0133">Cell shape</keyword>
<comment type="subcellular location">
    <subcellularLocation>
        <location evidence="11">Cytoplasm</location>
    </subcellularLocation>
</comment>
<dbReference type="InterPro" id="IPR001764">
    <property type="entry name" value="Glyco_hydro_3_N"/>
</dbReference>
<evidence type="ECO:0000313" key="13">
    <source>
        <dbReference type="EMBL" id="NMP33209.1"/>
    </source>
</evidence>
<dbReference type="Proteomes" id="UP000568664">
    <property type="component" value="Unassembled WGS sequence"/>
</dbReference>
<evidence type="ECO:0000256" key="8">
    <source>
        <dbReference type="ARBA" id="ARBA00023306"/>
    </source>
</evidence>
<evidence type="ECO:0000256" key="2">
    <source>
        <dbReference type="ARBA" id="ARBA00022490"/>
    </source>
</evidence>
<protein>
    <recommendedName>
        <fullName evidence="11">Beta-hexosaminidase</fullName>
        <ecNumber evidence="11">3.2.1.52</ecNumber>
    </recommendedName>
    <alternativeName>
        <fullName evidence="11">Beta-N-acetylhexosaminidase</fullName>
    </alternativeName>
    <alternativeName>
        <fullName evidence="11">N-acetyl-beta-glucosaminidase</fullName>
    </alternativeName>
</protein>
<dbReference type="EMBL" id="JABBXH010000007">
    <property type="protein sequence ID" value="NMP33209.1"/>
    <property type="molecule type" value="Genomic_DNA"/>
</dbReference>
<dbReference type="GO" id="GO:0051301">
    <property type="term" value="P:cell division"/>
    <property type="evidence" value="ECO:0007669"/>
    <property type="project" value="UniProtKB-KW"/>
</dbReference>
<dbReference type="InterPro" id="IPR036962">
    <property type="entry name" value="Glyco_hydro_3_N_sf"/>
</dbReference>
<organism evidence="13 14">
    <name type="scientific">Thalassotalea algicola</name>
    <dbReference type="NCBI Taxonomy" id="2716224"/>
    <lineage>
        <taxon>Bacteria</taxon>
        <taxon>Pseudomonadati</taxon>
        <taxon>Pseudomonadota</taxon>
        <taxon>Gammaproteobacteria</taxon>
        <taxon>Alteromonadales</taxon>
        <taxon>Colwelliaceae</taxon>
        <taxon>Thalassotalea</taxon>
    </lineage>
</organism>
<keyword evidence="7 11" id="KW-0326">Glycosidase</keyword>
<feature type="binding site" evidence="11">
    <location>
        <position position="58"/>
    </location>
    <ligand>
        <name>substrate</name>
    </ligand>
</feature>
<comment type="caution">
    <text evidence="13">The sequence shown here is derived from an EMBL/GenBank/DDBJ whole genome shotgun (WGS) entry which is preliminary data.</text>
</comment>
<evidence type="ECO:0000256" key="9">
    <source>
        <dbReference type="ARBA" id="ARBA00023316"/>
    </source>
</evidence>
<comment type="catalytic activity">
    <reaction evidence="1 11">
        <text>Hydrolysis of terminal non-reducing N-acetyl-D-hexosamine residues in N-acetyl-beta-D-hexosaminides.</text>
        <dbReference type="EC" id="3.2.1.52"/>
    </reaction>
</comment>
<feature type="binding site" evidence="11">
    <location>
        <begin position="161"/>
        <end position="162"/>
    </location>
    <ligand>
        <name>substrate</name>
    </ligand>
</feature>
<dbReference type="PANTHER" id="PTHR30480:SF13">
    <property type="entry name" value="BETA-HEXOSAMINIDASE"/>
    <property type="match status" value="1"/>
</dbReference>
<keyword evidence="2 11" id="KW-0963">Cytoplasm</keyword>
<evidence type="ECO:0000256" key="10">
    <source>
        <dbReference type="ARBA" id="ARBA00037880"/>
    </source>
</evidence>
<keyword evidence="4 11" id="KW-0378">Hydrolase</keyword>
<dbReference type="InterPro" id="IPR017853">
    <property type="entry name" value="GH"/>
</dbReference>
<comment type="similarity">
    <text evidence="11">Belongs to the glycosyl hydrolase 3 family. NagZ subfamily.</text>
</comment>
<name>A0A7Y0LFF8_9GAMM</name>
<comment type="function">
    <text evidence="11">Plays a role in peptidoglycan recycling by cleaving the terminal beta-1,4-linked N-acetylglucosamine (GlcNAc) from peptide-linked peptidoglycan fragments, giving rise to free GlcNAc, anhydro-N-acetylmuramic acid and anhydro-N-acetylmuramic acid-linked peptides.</text>
</comment>
<accession>A0A7Y0LFF8</accession>
<comment type="pathway">
    <text evidence="10 11">Cell wall biogenesis; peptidoglycan recycling.</text>
</comment>
<proteinExistence type="inferred from homology"/>
<dbReference type="GO" id="GO:0005737">
    <property type="term" value="C:cytoplasm"/>
    <property type="evidence" value="ECO:0007669"/>
    <property type="project" value="UniProtKB-SubCell"/>
</dbReference>
<dbReference type="UniPathway" id="UPA00544"/>
<dbReference type="InterPro" id="IPR050226">
    <property type="entry name" value="NagZ_Beta-hexosaminidase"/>
</dbReference>
<keyword evidence="14" id="KW-1185">Reference proteome</keyword>
<dbReference type="GO" id="GO:0071555">
    <property type="term" value="P:cell wall organization"/>
    <property type="evidence" value="ECO:0007669"/>
    <property type="project" value="UniProtKB-KW"/>
</dbReference>
<feature type="binding site" evidence="11">
    <location>
        <position position="66"/>
    </location>
    <ligand>
        <name>substrate</name>
    </ligand>
</feature>
<evidence type="ECO:0000256" key="6">
    <source>
        <dbReference type="ARBA" id="ARBA00022984"/>
    </source>
</evidence>
<dbReference type="HAMAP" id="MF_00364">
    <property type="entry name" value="NagZ"/>
    <property type="match status" value="1"/>
</dbReference>
<reference evidence="13 14" key="1">
    <citation type="submission" date="2020-04" db="EMBL/GenBank/DDBJ databases">
        <title>Thalassotalea sp. M1531, isolated from the surface of marine red alga.</title>
        <authorList>
            <person name="Pang L."/>
            <person name="Lu D.-C."/>
        </authorList>
    </citation>
    <scope>NUCLEOTIDE SEQUENCE [LARGE SCALE GENOMIC DNA]</scope>
    <source>
        <strain evidence="13 14">M1531</strain>
    </source>
</reference>
<feature type="active site" description="Nucleophile" evidence="11">
    <location>
        <position position="246"/>
    </location>
</feature>
<evidence type="ECO:0000256" key="5">
    <source>
        <dbReference type="ARBA" id="ARBA00022960"/>
    </source>
</evidence>
<keyword evidence="8 11" id="KW-0131">Cell cycle</keyword>
<dbReference type="FunFam" id="3.20.20.300:FF:000001">
    <property type="entry name" value="Beta-hexosaminidase"/>
    <property type="match status" value="1"/>
</dbReference>
<keyword evidence="9 11" id="KW-0961">Cell wall biogenesis/degradation</keyword>
<feature type="domain" description="Glycoside hydrolase family 3 N-terminal" evidence="12">
    <location>
        <begin position="9"/>
        <end position="298"/>
    </location>
</feature>
<evidence type="ECO:0000256" key="4">
    <source>
        <dbReference type="ARBA" id="ARBA00022801"/>
    </source>
</evidence>
<dbReference type="AlphaFoldDB" id="A0A7Y0LFF8"/>
<feature type="binding site" evidence="11">
    <location>
        <position position="131"/>
    </location>
    <ligand>
        <name>substrate</name>
    </ligand>
</feature>
<sequence length="332" mass="36171">MLDVDGTSLTSEDKELLGHPLVGGLILFARNYQSPEQVNELTRQIKASANGDILIAVDHEGGRVQRFREQFSAIPAMGQLWQMANGSLEEAKLLAKSAGQLVALEVMSVGVDISFAPVVDINDISEVIGDRAFHQKPEVVEPLAKAFIQGMHSIGMKCTAKHFPGHGSVKEDSHIAMPLDGRNKQEIFGIDMQPFKGLMQDNLVNAVMPAHVIYPDIDDKSVGFSPLWLQEILRGHLGFDGVIFSDDLTMEGAASIGGYIERSEAAQQAGCDMLLICNNRSAAVEVIDNANLIADPISQSRLQKMLPKTSINYSQLPQLAEWQQARTILGIS</sequence>
<evidence type="ECO:0000259" key="12">
    <source>
        <dbReference type="Pfam" id="PF00933"/>
    </source>
</evidence>
<dbReference type="GO" id="GO:0005975">
    <property type="term" value="P:carbohydrate metabolic process"/>
    <property type="evidence" value="ECO:0007669"/>
    <property type="project" value="InterPro"/>
</dbReference>
<dbReference type="GO" id="GO:0008360">
    <property type="term" value="P:regulation of cell shape"/>
    <property type="evidence" value="ECO:0007669"/>
    <property type="project" value="UniProtKB-KW"/>
</dbReference>
<feature type="active site" description="Proton donor/acceptor" evidence="11">
    <location>
        <position position="174"/>
    </location>
</feature>
<dbReference type="SUPFAM" id="SSF51445">
    <property type="entry name" value="(Trans)glycosidases"/>
    <property type="match status" value="1"/>
</dbReference>
<dbReference type="GO" id="GO:0004563">
    <property type="term" value="F:beta-N-acetylhexosaminidase activity"/>
    <property type="evidence" value="ECO:0007669"/>
    <property type="project" value="UniProtKB-UniRule"/>
</dbReference>
<dbReference type="Gene3D" id="3.20.20.300">
    <property type="entry name" value="Glycoside hydrolase, family 3, N-terminal domain"/>
    <property type="match status" value="1"/>
</dbReference>
<dbReference type="InterPro" id="IPR022956">
    <property type="entry name" value="Beta_hexosaminidase_bac"/>
</dbReference>
<evidence type="ECO:0000256" key="1">
    <source>
        <dbReference type="ARBA" id="ARBA00001231"/>
    </source>
</evidence>
<gene>
    <name evidence="11 13" type="primary">nagZ</name>
    <name evidence="13" type="ORF">HII17_16775</name>
</gene>
<dbReference type="GO" id="GO:0009252">
    <property type="term" value="P:peptidoglycan biosynthetic process"/>
    <property type="evidence" value="ECO:0007669"/>
    <property type="project" value="UniProtKB-KW"/>
</dbReference>
<dbReference type="NCBIfam" id="NF003740">
    <property type="entry name" value="PRK05337.1"/>
    <property type="match status" value="1"/>
</dbReference>
<dbReference type="GO" id="GO:0009254">
    <property type="term" value="P:peptidoglycan turnover"/>
    <property type="evidence" value="ECO:0007669"/>
    <property type="project" value="UniProtKB-UniRule"/>
</dbReference>
<dbReference type="PANTHER" id="PTHR30480">
    <property type="entry name" value="BETA-HEXOSAMINIDASE-RELATED"/>
    <property type="match status" value="1"/>
</dbReference>
<evidence type="ECO:0000256" key="7">
    <source>
        <dbReference type="ARBA" id="ARBA00023295"/>
    </source>
</evidence>
<evidence type="ECO:0000313" key="14">
    <source>
        <dbReference type="Proteomes" id="UP000568664"/>
    </source>
</evidence>
<dbReference type="Pfam" id="PF00933">
    <property type="entry name" value="Glyco_hydro_3"/>
    <property type="match status" value="1"/>
</dbReference>
<keyword evidence="3 11" id="KW-0132">Cell division</keyword>
<dbReference type="EC" id="3.2.1.52" evidence="11"/>
<feature type="site" description="Important for catalytic activity" evidence="11">
    <location>
        <position position="172"/>
    </location>
</feature>
<evidence type="ECO:0000256" key="3">
    <source>
        <dbReference type="ARBA" id="ARBA00022618"/>
    </source>
</evidence>